<dbReference type="SUPFAM" id="SSF55729">
    <property type="entry name" value="Acyl-CoA N-acyltransferases (Nat)"/>
    <property type="match status" value="1"/>
</dbReference>
<name>A0A2K1QVD3_9PEZI</name>
<dbReference type="EMBL" id="NKHZ01000036">
    <property type="protein sequence ID" value="PNS19018.1"/>
    <property type="molecule type" value="Genomic_DNA"/>
</dbReference>
<keyword evidence="2" id="KW-0436">Ligase</keyword>
<sequence>MASPSLSTIERKGPLLLRPMLPRDSEAYLRIVDHAFQDTMTALFFPNGKTPADEDWSRQALHRAMTRDAHFTTHLVCIDTSSPPLPSDIARLSASDAADAKAEGRVAGISVWKIHPRQRTQAELDEEAQRSEEGGLPPTARQEVLDAFFGAIKRCKSKWLPDGQAHVLLHLLGTDPEYHRRGIGGMHLRWGLGEADRLGVVGYLEGTEDGVPLYQRYGFEGREMMPFDHEALGTREVRCLIMIRPAKASS</sequence>
<evidence type="ECO:0000256" key="1">
    <source>
        <dbReference type="SAM" id="MobiDB-lite"/>
    </source>
</evidence>
<gene>
    <name evidence="2" type="ORF">CAC42_6113</name>
</gene>
<dbReference type="Proteomes" id="UP000243797">
    <property type="component" value="Unassembled WGS sequence"/>
</dbReference>
<dbReference type="InterPro" id="IPR052523">
    <property type="entry name" value="Trichothecene_AcTrans"/>
</dbReference>
<accession>A0A2K1QVD3</accession>
<dbReference type="Gene3D" id="3.40.630.30">
    <property type="match status" value="1"/>
</dbReference>
<protein>
    <submittedName>
        <fullName evidence="2">Valine--tRNA ligase, mitochondrial 1</fullName>
    </submittedName>
</protein>
<keyword evidence="3" id="KW-1185">Reference proteome</keyword>
<dbReference type="PANTHER" id="PTHR42791:SF14">
    <property type="entry name" value="N-ACETYLTRANSFERASE DOMAIN-CONTAINING PROTEIN"/>
    <property type="match status" value="1"/>
</dbReference>
<dbReference type="AlphaFoldDB" id="A0A2K1QVD3"/>
<dbReference type="STRING" id="2082308.A0A2K1QVD3"/>
<organism evidence="2 3">
    <name type="scientific">Sphaceloma murrayae</name>
    <dbReference type="NCBI Taxonomy" id="2082308"/>
    <lineage>
        <taxon>Eukaryota</taxon>
        <taxon>Fungi</taxon>
        <taxon>Dikarya</taxon>
        <taxon>Ascomycota</taxon>
        <taxon>Pezizomycotina</taxon>
        <taxon>Dothideomycetes</taxon>
        <taxon>Dothideomycetidae</taxon>
        <taxon>Myriangiales</taxon>
        <taxon>Elsinoaceae</taxon>
        <taxon>Sphaceloma</taxon>
    </lineage>
</organism>
<proteinExistence type="predicted"/>
<dbReference type="PANTHER" id="PTHR42791">
    <property type="entry name" value="GNAT FAMILY ACETYLTRANSFERASE"/>
    <property type="match status" value="1"/>
</dbReference>
<evidence type="ECO:0000313" key="2">
    <source>
        <dbReference type="EMBL" id="PNS19018.1"/>
    </source>
</evidence>
<dbReference type="GO" id="GO:0016874">
    <property type="term" value="F:ligase activity"/>
    <property type="evidence" value="ECO:0007669"/>
    <property type="project" value="UniProtKB-KW"/>
</dbReference>
<evidence type="ECO:0000313" key="3">
    <source>
        <dbReference type="Proteomes" id="UP000243797"/>
    </source>
</evidence>
<dbReference type="InterPro" id="IPR016181">
    <property type="entry name" value="Acyl_CoA_acyltransferase"/>
</dbReference>
<comment type="caution">
    <text evidence="2">The sequence shown here is derived from an EMBL/GenBank/DDBJ whole genome shotgun (WGS) entry which is preliminary data.</text>
</comment>
<dbReference type="OrthoDB" id="410198at2759"/>
<reference evidence="2 3" key="1">
    <citation type="submission" date="2017-06" db="EMBL/GenBank/DDBJ databases">
        <title>Draft genome sequence of a variant of Elsinoe murrayae.</title>
        <authorList>
            <person name="Cheng Q."/>
        </authorList>
    </citation>
    <scope>NUCLEOTIDE SEQUENCE [LARGE SCALE GENOMIC DNA]</scope>
    <source>
        <strain evidence="2 3">CQ-2017a</strain>
    </source>
</reference>
<dbReference type="InParanoid" id="A0A2K1QVD3"/>
<feature type="region of interest" description="Disordered" evidence="1">
    <location>
        <begin position="118"/>
        <end position="139"/>
    </location>
</feature>